<dbReference type="PANTHER" id="PTHR35007">
    <property type="entry name" value="INTEGRAL MEMBRANE PROTEIN-RELATED"/>
    <property type="match status" value="1"/>
</dbReference>
<keyword evidence="1" id="KW-0472">Membrane</keyword>
<name>A0A917T6L2_9ACTN</name>
<proteinExistence type="predicted"/>
<protein>
    <submittedName>
        <fullName evidence="2">Type II secretion system protein</fullName>
    </submittedName>
</protein>
<feature type="transmembrane region" description="Helical" evidence="1">
    <location>
        <begin position="107"/>
        <end position="127"/>
    </location>
</feature>
<keyword evidence="1" id="KW-1133">Transmembrane helix</keyword>
<organism evidence="2 3">
    <name type="scientific">Nakamurella endophytica</name>
    <dbReference type="NCBI Taxonomy" id="1748367"/>
    <lineage>
        <taxon>Bacteria</taxon>
        <taxon>Bacillati</taxon>
        <taxon>Actinomycetota</taxon>
        <taxon>Actinomycetes</taxon>
        <taxon>Nakamurellales</taxon>
        <taxon>Nakamurellaceae</taxon>
        <taxon>Nakamurella</taxon>
    </lineage>
</organism>
<dbReference type="PANTHER" id="PTHR35007:SF1">
    <property type="entry name" value="PILUS ASSEMBLY PROTEIN"/>
    <property type="match status" value="1"/>
</dbReference>
<accession>A0A917T6L2</accession>
<dbReference type="EMBL" id="BMNA01000007">
    <property type="protein sequence ID" value="GGM10061.1"/>
    <property type="molecule type" value="Genomic_DNA"/>
</dbReference>
<feature type="transmembrane region" description="Helical" evidence="1">
    <location>
        <begin position="285"/>
        <end position="307"/>
    </location>
</feature>
<evidence type="ECO:0000313" key="2">
    <source>
        <dbReference type="EMBL" id="GGM10061.1"/>
    </source>
</evidence>
<dbReference type="Proteomes" id="UP000655208">
    <property type="component" value="Unassembled WGS sequence"/>
</dbReference>
<sequence length="309" mass="32022">MIAAVVLGAALGGVLFALLVRLAPPKTSPLVQLAHFDAGHGATAAALTQAEKAGAAGAGRGVLARVQGQSGRWLAWQLTRRGVGYTSLRQDLALTGRTVEDALGRKITLAGAGLLLGLLATVGLTVAGLALPAGAPVILALVLAAAFFFLPDLDARTEAARRREEFRRALGAYLDLVALEMAGSAAPAEALPSAARIGAGWPLALIRDTLYRATRGGRNPWTALADLGQRIGVGELRDLGQLIALVAHDGARVRSTLTARAQTMRRHELANLEGKAGKADQSMRIAQILIGLGFIAFLGYPAVVAVLSF</sequence>
<keyword evidence="1" id="KW-0812">Transmembrane</keyword>
<feature type="transmembrane region" description="Helical" evidence="1">
    <location>
        <begin position="133"/>
        <end position="153"/>
    </location>
</feature>
<feature type="transmembrane region" description="Helical" evidence="1">
    <location>
        <begin position="6"/>
        <end position="23"/>
    </location>
</feature>
<dbReference type="AlphaFoldDB" id="A0A917T6L2"/>
<evidence type="ECO:0000313" key="3">
    <source>
        <dbReference type="Proteomes" id="UP000655208"/>
    </source>
</evidence>
<gene>
    <name evidence="2" type="ORF">GCM10011594_32490</name>
</gene>
<reference evidence="2" key="2">
    <citation type="submission" date="2020-09" db="EMBL/GenBank/DDBJ databases">
        <authorList>
            <person name="Sun Q."/>
            <person name="Zhou Y."/>
        </authorList>
    </citation>
    <scope>NUCLEOTIDE SEQUENCE</scope>
    <source>
        <strain evidence="2">CGMCC 4.7308</strain>
    </source>
</reference>
<keyword evidence="3" id="KW-1185">Reference proteome</keyword>
<comment type="caution">
    <text evidence="2">The sequence shown here is derived from an EMBL/GenBank/DDBJ whole genome shotgun (WGS) entry which is preliminary data.</text>
</comment>
<evidence type="ECO:0000256" key="1">
    <source>
        <dbReference type="SAM" id="Phobius"/>
    </source>
</evidence>
<reference evidence="2" key="1">
    <citation type="journal article" date="2014" name="Int. J. Syst. Evol. Microbiol.">
        <title>Complete genome sequence of Corynebacterium casei LMG S-19264T (=DSM 44701T), isolated from a smear-ripened cheese.</title>
        <authorList>
            <consortium name="US DOE Joint Genome Institute (JGI-PGF)"/>
            <person name="Walter F."/>
            <person name="Albersmeier A."/>
            <person name="Kalinowski J."/>
            <person name="Ruckert C."/>
        </authorList>
    </citation>
    <scope>NUCLEOTIDE SEQUENCE</scope>
    <source>
        <strain evidence="2">CGMCC 4.7308</strain>
    </source>
</reference>
<dbReference type="RefSeq" id="WP_188943302.1">
    <property type="nucleotide sequence ID" value="NZ_BMNA01000007.1"/>
</dbReference>